<accession>A0ABD1S554</accession>
<protein>
    <recommendedName>
        <fullName evidence="3">Retrotransposon gag domain-containing protein</fullName>
    </recommendedName>
</protein>
<evidence type="ECO:0008006" key="3">
    <source>
        <dbReference type="Google" id="ProtNLM"/>
    </source>
</evidence>
<dbReference type="Proteomes" id="UP001604277">
    <property type="component" value="Unassembled WGS sequence"/>
</dbReference>
<dbReference type="AlphaFoldDB" id="A0ABD1S554"/>
<comment type="caution">
    <text evidence="1">The sequence shown here is derived from an EMBL/GenBank/DDBJ whole genome shotgun (WGS) entry which is preliminary data.</text>
</comment>
<proteinExistence type="predicted"/>
<gene>
    <name evidence="1" type="ORF">Fot_38750</name>
</gene>
<organism evidence="1 2">
    <name type="scientific">Forsythia ovata</name>
    <dbReference type="NCBI Taxonomy" id="205694"/>
    <lineage>
        <taxon>Eukaryota</taxon>
        <taxon>Viridiplantae</taxon>
        <taxon>Streptophyta</taxon>
        <taxon>Embryophyta</taxon>
        <taxon>Tracheophyta</taxon>
        <taxon>Spermatophyta</taxon>
        <taxon>Magnoliopsida</taxon>
        <taxon>eudicotyledons</taxon>
        <taxon>Gunneridae</taxon>
        <taxon>Pentapetalae</taxon>
        <taxon>asterids</taxon>
        <taxon>lamiids</taxon>
        <taxon>Lamiales</taxon>
        <taxon>Oleaceae</taxon>
        <taxon>Forsythieae</taxon>
        <taxon>Forsythia</taxon>
    </lineage>
</organism>
<evidence type="ECO:0000313" key="2">
    <source>
        <dbReference type="Proteomes" id="UP001604277"/>
    </source>
</evidence>
<reference evidence="2" key="1">
    <citation type="submission" date="2024-07" db="EMBL/GenBank/DDBJ databases">
        <title>Two chromosome-level genome assemblies of Korean endemic species Abeliophyllum distichum and Forsythia ovata (Oleaceae).</title>
        <authorList>
            <person name="Jang H."/>
        </authorList>
    </citation>
    <scope>NUCLEOTIDE SEQUENCE [LARGE SCALE GENOMIC DNA]</scope>
</reference>
<dbReference type="EMBL" id="JBFOLJ010000011">
    <property type="protein sequence ID" value="KAL2494993.1"/>
    <property type="molecule type" value="Genomic_DNA"/>
</dbReference>
<keyword evidence="2" id="KW-1185">Reference proteome</keyword>
<evidence type="ECO:0000313" key="1">
    <source>
        <dbReference type="EMBL" id="KAL2494993.1"/>
    </source>
</evidence>
<sequence>MAQSPMMVSPSQLQSYEIDDDEKISPFSKGIRQCMFLHDFEMPEIGNYARQGDRDDYLLNYNANMDIAEATPVLKCNVFFLTLEESALRWYKKLPPGNIHS</sequence>
<name>A0ABD1S554_9LAMI</name>